<dbReference type="EMBL" id="PNHK01000001">
    <property type="protein sequence ID" value="PMD06248.1"/>
    <property type="molecule type" value="Genomic_DNA"/>
</dbReference>
<sequence>MSGHVFEHDSPDRFIPGTVGMPGGRTFYLQAVSDTTITSVLLEKEQVEMLGERINELLDTVRSKSVGESNIPVSALPDYVDNSGLTMPVDAEFRVGTMSLGWDTRIHRLVVECFELSEADREAGISAEPHEDTERDVLRVTLDAVQAREFARHAELVVNAGRADCPFCSLPLDPEGHVCPRANGVAR</sequence>
<dbReference type="AlphaFoldDB" id="A0A2N6VQD2"/>
<accession>A0A2N6VQD2</accession>
<dbReference type="RefSeq" id="WP_005884705.1">
    <property type="nucleotide sequence ID" value="NZ_PNHK01000001.1"/>
</dbReference>
<dbReference type="Proteomes" id="UP000235598">
    <property type="component" value="Unassembled WGS sequence"/>
</dbReference>
<dbReference type="OrthoDB" id="156387at2"/>
<protein>
    <submittedName>
        <fullName evidence="1">DUF3090 domain-containing protein</fullName>
    </submittedName>
</protein>
<evidence type="ECO:0000313" key="1">
    <source>
        <dbReference type="EMBL" id="PMD06248.1"/>
    </source>
</evidence>
<evidence type="ECO:0000313" key="2">
    <source>
        <dbReference type="Proteomes" id="UP000235598"/>
    </source>
</evidence>
<gene>
    <name evidence="1" type="ORF">CJ199_02435</name>
</gene>
<dbReference type="InterPro" id="IPR021441">
    <property type="entry name" value="DUF3090"/>
</dbReference>
<proteinExistence type="predicted"/>
<name>A0A2N6VQD2_9MICO</name>
<dbReference type="NCBIfam" id="TIGR03847">
    <property type="entry name" value="conserved hypothetical protein"/>
    <property type="match status" value="1"/>
</dbReference>
<dbReference type="Pfam" id="PF11290">
    <property type="entry name" value="DUF3090"/>
    <property type="match status" value="1"/>
</dbReference>
<organism evidence="1 2">
    <name type="scientific">Brevibacterium paucivorans</name>
    <dbReference type="NCBI Taxonomy" id="170994"/>
    <lineage>
        <taxon>Bacteria</taxon>
        <taxon>Bacillati</taxon>
        <taxon>Actinomycetota</taxon>
        <taxon>Actinomycetes</taxon>
        <taxon>Micrococcales</taxon>
        <taxon>Brevibacteriaceae</taxon>
        <taxon>Brevibacterium</taxon>
    </lineage>
</organism>
<reference evidence="1 2" key="1">
    <citation type="submission" date="2017-09" db="EMBL/GenBank/DDBJ databases">
        <title>Bacterial strain isolated from the female urinary microbiota.</title>
        <authorList>
            <person name="Thomas-White K."/>
            <person name="Kumar N."/>
            <person name="Forster S."/>
            <person name="Putonti C."/>
            <person name="Lawley T."/>
            <person name="Wolfe A.J."/>
        </authorList>
    </citation>
    <scope>NUCLEOTIDE SEQUENCE [LARGE SCALE GENOMIC DNA]</scope>
    <source>
        <strain evidence="1 2">UMB1301</strain>
    </source>
</reference>
<comment type="caution">
    <text evidence="1">The sequence shown here is derived from an EMBL/GenBank/DDBJ whole genome shotgun (WGS) entry which is preliminary data.</text>
</comment>